<sequence>MFKNNKNHYKYIHAQLPDGSAIDINLNVLDKNVTIIFLVTMQYYFLLYDQNFNGNMQITGIVLEYNEQIVKEYSIDNWNIFSLDLPISRNDFGYENLNIVSTYPKTNESNQKYADTAIGTIWLTLGDDIKNNLISNILNNLTKELAESIPINPERLQQTNQFQNDLSTSPPQYVIQLKILSTMDYCQLTFLKSLII</sequence>
<gene>
    <name evidence="1" type="ORF">F8M41_016346</name>
</gene>
<dbReference type="Proteomes" id="UP000439903">
    <property type="component" value="Unassembled WGS sequence"/>
</dbReference>
<accession>A0A8H4EMN6</accession>
<comment type="caution">
    <text evidence="1">The sequence shown here is derived from an EMBL/GenBank/DDBJ whole genome shotgun (WGS) entry which is preliminary data.</text>
</comment>
<dbReference type="OrthoDB" id="2384302at2759"/>
<name>A0A8H4EMN6_GIGMA</name>
<dbReference type="AlphaFoldDB" id="A0A8H4EMN6"/>
<keyword evidence="2" id="KW-1185">Reference proteome</keyword>
<evidence type="ECO:0000313" key="1">
    <source>
        <dbReference type="EMBL" id="KAF0520416.1"/>
    </source>
</evidence>
<evidence type="ECO:0000313" key="2">
    <source>
        <dbReference type="Proteomes" id="UP000439903"/>
    </source>
</evidence>
<protein>
    <submittedName>
        <fullName evidence="1">Uncharacterized protein</fullName>
    </submittedName>
</protein>
<organism evidence="1 2">
    <name type="scientific">Gigaspora margarita</name>
    <dbReference type="NCBI Taxonomy" id="4874"/>
    <lineage>
        <taxon>Eukaryota</taxon>
        <taxon>Fungi</taxon>
        <taxon>Fungi incertae sedis</taxon>
        <taxon>Mucoromycota</taxon>
        <taxon>Glomeromycotina</taxon>
        <taxon>Glomeromycetes</taxon>
        <taxon>Diversisporales</taxon>
        <taxon>Gigasporaceae</taxon>
        <taxon>Gigaspora</taxon>
    </lineage>
</organism>
<proteinExistence type="predicted"/>
<dbReference type="EMBL" id="WTPW01000352">
    <property type="protein sequence ID" value="KAF0520416.1"/>
    <property type="molecule type" value="Genomic_DNA"/>
</dbReference>
<reference evidence="1 2" key="1">
    <citation type="journal article" date="2019" name="Environ. Microbiol.">
        <title>At the nexus of three kingdoms: the genome of the mycorrhizal fungus Gigaspora margarita provides insights into plant, endobacterial and fungal interactions.</title>
        <authorList>
            <person name="Venice F."/>
            <person name="Ghignone S."/>
            <person name="Salvioli di Fossalunga A."/>
            <person name="Amselem J."/>
            <person name="Novero M."/>
            <person name="Xianan X."/>
            <person name="Sedzielewska Toro K."/>
            <person name="Morin E."/>
            <person name="Lipzen A."/>
            <person name="Grigoriev I.V."/>
            <person name="Henrissat B."/>
            <person name="Martin F.M."/>
            <person name="Bonfante P."/>
        </authorList>
    </citation>
    <scope>NUCLEOTIDE SEQUENCE [LARGE SCALE GENOMIC DNA]</scope>
    <source>
        <strain evidence="1 2">BEG34</strain>
    </source>
</reference>